<protein>
    <recommendedName>
        <fullName evidence="2">Peptidase S9A N-terminal domain-containing protein</fullName>
    </recommendedName>
</protein>
<dbReference type="Proteomes" id="UP001459277">
    <property type="component" value="Unassembled WGS sequence"/>
</dbReference>
<comment type="similarity">
    <text evidence="1">Belongs to the peptidase S9A family.</text>
</comment>
<dbReference type="AlphaFoldDB" id="A0AAW2CPZ0"/>
<reference evidence="3 4" key="1">
    <citation type="submission" date="2024-01" db="EMBL/GenBank/DDBJ databases">
        <title>A telomere-to-telomere, gap-free genome of sweet tea (Lithocarpus litseifolius).</title>
        <authorList>
            <person name="Zhou J."/>
        </authorList>
    </citation>
    <scope>NUCLEOTIDE SEQUENCE [LARGE SCALE GENOMIC DNA]</scope>
    <source>
        <strain evidence="3">Zhou-2022a</strain>
        <tissue evidence="3">Leaf</tissue>
    </source>
</reference>
<name>A0AAW2CPZ0_9ROSI</name>
<proteinExistence type="inferred from homology"/>
<dbReference type="InterPro" id="IPR029058">
    <property type="entry name" value="AB_hydrolase_fold"/>
</dbReference>
<evidence type="ECO:0000313" key="3">
    <source>
        <dbReference type="EMBL" id="KAL0000285.1"/>
    </source>
</evidence>
<dbReference type="GO" id="GO:0005829">
    <property type="term" value="C:cytosol"/>
    <property type="evidence" value="ECO:0007669"/>
    <property type="project" value="TreeGrafter"/>
</dbReference>
<dbReference type="EMBL" id="JAZDWU010000006">
    <property type="protein sequence ID" value="KAL0000285.1"/>
    <property type="molecule type" value="Genomic_DNA"/>
</dbReference>
<dbReference type="Gene3D" id="2.130.10.120">
    <property type="entry name" value="Prolyl oligopeptidase, N-terminal domain"/>
    <property type="match status" value="1"/>
</dbReference>
<evidence type="ECO:0000259" key="2">
    <source>
        <dbReference type="Pfam" id="PF02897"/>
    </source>
</evidence>
<organism evidence="3 4">
    <name type="scientific">Lithocarpus litseifolius</name>
    <dbReference type="NCBI Taxonomy" id="425828"/>
    <lineage>
        <taxon>Eukaryota</taxon>
        <taxon>Viridiplantae</taxon>
        <taxon>Streptophyta</taxon>
        <taxon>Embryophyta</taxon>
        <taxon>Tracheophyta</taxon>
        <taxon>Spermatophyta</taxon>
        <taxon>Magnoliopsida</taxon>
        <taxon>eudicotyledons</taxon>
        <taxon>Gunneridae</taxon>
        <taxon>Pentapetalae</taxon>
        <taxon>rosids</taxon>
        <taxon>fabids</taxon>
        <taxon>Fagales</taxon>
        <taxon>Fagaceae</taxon>
        <taxon>Lithocarpus</taxon>
    </lineage>
</organism>
<comment type="caution">
    <text evidence="3">The sequence shown here is derived from an EMBL/GenBank/DDBJ whole genome shotgun (WGS) entry which is preliminary data.</text>
</comment>
<accession>A0AAW2CPZ0</accession>
<dbReference type="PANTHER" id="PTHR11757">
    <property type="entry name" value="PROTEASE FAMILY S9A OLIGOPEPTIDASE"/>
    <property type="match status" value="1"/>
</dbReference>
<dbReference type="InterPro" id="IPR051543">
    <property type="entry name" value="Serine_Peptidase_S9A"/>
</dbReference>
<evidence type="ECO:0000256" key="1">
    <source>
        <dbReference type="ARBA" id="ARBA00005228"/>
    </source>
</evidence>
<dbReference type="SUPFAM" id="SSF50993">
    <property type="entry name" value="Peptidase/esterase 'gauge' domain"/>
    <property type="match status" value="1"/>
</dbReference>
<keyword evidence="4" id="KW-1185">Reference proteome</keyword>
<dbReference type="PANTHER" id="PTHR11757:SF19">
    <property type="entry name" value="PROLYL ENDOPEPTIDASE-LIKE"/>
    <property type="match status" value="1"/>
</dbReference>
<dbReference type="Pfam" id="PF02897">
    <property type="entry name" value="Peptidase_S9_N"/>
    <property type="match status" value="1"/>
</dbReference>
<evidence type="ECO:0000313" key="4">
    <source>
        <dbReference type="Proteomes" id="UP001459277"/>
    </source>
</evidence>
<feature type="domain" description="Peptidase S9A N-terminal" evidence="2">
    <location>
        <begin position="9"/>
        <end position="107"/>
    </location>
</feature>
<dbReference type="GO" id="GO:0004252">
    <property type="term" value="F:serine-type endopeptidase activity"/>
    <property type="evidence" value="ECO:0007669"/>
    <property type="project" value="InterPro"/>
</dbReference>
<gene>
    <name evidence="3" type="ORF">SO802_019887</name>
</gene>
<sequence length="107" mass="12834">MTTTGKGNPPMAKKVSHLMEMFGDMRVDNYYWLRDDSRTNPAVLSYLKEENHYTHSIMSDTKKFEDDLYAEIRGWIKEDDVSAPVRRGAYYYYHRTLEDKEYVQYCR</sequence>
<dbReference type="Gene3D" id="3.40.50.1820">
    <property type="entry name" value="alpha/beta hydrolase"/>
    <property type="match status" value="1"/>
</dbReference>
<dbReference type="InterPro" id="IPR023302">
    <property type="entry name" value="Pept_S9A_N"/>
</dbReference>